<evidence type="ECO:0000313" key="1">
    <source>
        <dbReference type="EMBL" id="NDW06412.1"/>
    </source>
</evidence>
<protein>
    <submittedName>
        <fullName evidence="1">Nucleoside-diphosphate sugar epimerase</fullName>
    </submittedName>
</protein>
<organism evidence="1 2">
    <name type="scientific">Jiella pacifica</name>
    <dbReference type="NCBI Taxonomy" id="2696469"/>
    <lineage>
        <taxon>Bacteria</taxon>
        <taxon>Pseudomonadati</taxon>
        <taxon>Pseudomonadota</taxon>
        <taxon>Alphaproteobacteria</taxon>
        <taxon>Hyphomicrobiales</taxon>
        <taxon>Aurantimonadaceae</taxon>
        <taxon>Jiella</taxon>
    </lineage>
</organism>
<dbReference type="Pfam" id="PF06258">
    <property type="entry name" value="Mito_fiss_Elm1"/>
    <property type="match status" value="1"/>
</dbReference>
<dbReference type="AlphaFoldDB" id="A0A6N9T776"/>
<dbReference type="PANTHER" id="PTHR33986">
    <property type="entry name" value="OS02G0535700 PROTEIN"/>
    <property type="match status" value="1"/>
</dbReference>
<dbReference type="RefSeq" id="WP_163464911.1">
    <property type="nucleotide sequence ID" value="NZ_JAAAMG010000016.1"/>
</dbReference>
<dbReference type="PANTHER" id="PTHR33986:SF15">
    <property type="entry name" value="MITOCHONDRIAL FISSION PROTEIN ELM1"/>
    <property type="match status" value="1"/>
</dbReference>
<reference evidence="1 2" key="1">
    <citation type="submission" date="2020-01" db="EMBL/GenBank/DDBJ databases">
        <title>Jiella pacifica sp. nov.</title>
        <authorList>
            <person name="Xue Z."/>
            <person name="Zhu S."/>
            <person name="Chen J."/>
            <person name="Yang J."/>
        </authorList>
    </citation>
    <scope>NUCLEOTIDE SEQUENCE [LARGE SCALE GENOMIC DNA]</scope>
    <source>
        <strain evidence="1 2">40Bstr34</strain>
    </source>
</reference>
<dbReference type="SUPFAM" id="SSF53756">
    <property type="entry name" value="UDP-Glycosyltransferase/glycogen phosphorylase"/>
    <property type="match status" value="1"/>
</dbReference>
<dbReference type="InterPro" id="IPR009367">
    <property type="entry name" value="Elm1-like"/>
</dbReference>
<keyword evidence="2" id="KW-1185">Reference proteome</keyword>
<name>A0A6N9T776_9HYPH</name>
<dbReference type="Proteomes" id="UP000469011">
    <property type="component" value="Unassembled WGS sequence"/>
</dbReference>
<sequence length="313" mass="35156">MRAWTVCDPKAGTLTQSLGVARQFDPEPHRVLLKGWLPKWRRGLFSPYRRLPEPQPDLIVSCGSIAPRHVLAIAERCRKRPFLVHLQPADEETSKRYDLIFAGRHDMRAIENPPSNYHAMLGAPHQLSAEALEELRPAARARWAPAGGPVVTVLVGGPTKAYAYDEPTIAGLIAAIRAFAGEGRTVLVSPSRRTPPELRDWLLSARSDKIAVWDQAGENPYREFVAAADAFLITKDSVTMPSEAATTGRPVFVFDLAKTQSDKLDEFEWFHRDLSETLGLTRQFEGRIYDYAYEAPDESRRIAGIIREKMRLD</sequence>
<accession>A0A6N9T776</accession>
<gene>
    <name evidence="1" type="ORF">GTK09_18490</name>
</gene>
<dbReference type="EMBL" id="JAAAMG010000016">
    <property type="protein sequence ID" value="NDW06412.1"/>
    <property type="molecule type" value="Genomic_DNA"/>
</dbReference>
<evidence type="ECO:0000313" key="2">
    <source>
        <dbReference type="Proteomes" id="UP000469011"/>
    </source>
</evidence>
<proteinExistence type="predicted"/>
<comment type="caution">
    <text evidence="1">The sequence shown here is derived from an EMBL/GenBank/DDBJ whole genome shotgun (WGS) entry which is preliminary data.</text>
</comment>